<dbReference type="PANTHER" id="PTHR31001">
    <property type="entry name" value="UNCHARACTERIZED TRANSCRIPTIONAL REGULATORY PROTEIN"/>
    <property type="match status" value="1"/>
</dbReference>
<dbReference type="PROSITE" id="PS50048">
    <property type="entry name" value="ZN2_CY6_FUNGAL_2"/>
    <property type="match status" value="1"/>
</dbReference>
<dbReference type="SUPFAM" id="SSF57701">
    <property type="entry name" value="Zn2/Cys6 DNA-binding domain"/>
    <property type="match status" value="1"/>
</dbReference>
<feature type="compositionally biased region" description="Polar residues" evidence="4">
    <location>
        <begin position="775"/>
        <end position="795"/>
    </location>
</feature>
<dbReference type="STRING" id="1380566.A0A179FBU4"/>
<evidence type="ECO:0000259" key="5">
    <source>
        <dbReference type="PROSITE" id="PS50048"/>
    </source>
</evidence>
<accession>A0A179FBU4</accession>
<sequence>MTNAFDFNSIGQHQDGVDNVNMPSPSSPTQQDTIHGTSSSHHQSGNVTVYPTTGPDAYTSPILAPGSSGVPALNPRSCVTCRRRKVRCDKQMPCSNCRRAQIPCVFPAPGRAPRQPRPKDPNAQPKTSSHREVELIKRLKKLEGIVEELSGQIDEPSGRGPSAAASPDLQFGTDGLSQRHTSVTLDQLAGQDCSPRGTDSSAGQSGESGRKEKQPNFGRLVSDDQRGTSRYVSSGFWSKLNDELDAIREETQRLTDEDADDSDFEGTPTDSPSTGFGNIADHQGFILGYRSSDVDLQKCHPLPSHATFLWSVYQENVEPLIKLLHVPSVELILRDARRNHGKLTPGNEALVFAIYFAAITSLEPDEVQTNFGVNKDDMLAQYRFAVEQSLAKANFLDTSDIAVLQAFTIFLIVVRRHDESRFCWALTGLVIRIAQGMGLHRDGTHLKLRPFETEIRRRVWWAILVLDLRSAEELGTDMTISERSYDTLKPSNINDSDISPESTEFPTPREGRSDSAVSIVRCEICALSRRLVAAASAMSSLCPTADQTSIAERERMLIEVYQRVEHKFLQHVLDEQDPLYWVAAMIARVIVAKMCLVIYQPMLFPGSEFELSNEIRQRIYVAAIEVIEYNHKLNTDPRCKQYRWLFKTYTNWHAIAYTLIETCRRPWTALVERGWEAVTGYDIDPLELAKKADHAAVFLPLRKLFTRARKHRESELARLKANQDEARRLDFAERMNPAQARFGPVPGAENVMEQMREKWWSLVRSEGSSPAPYSITRQSGPSQEAPASTTASGSDTLKPPGNIPVQLNLSSAAMDYMDELMAQPNPNMAEFWRIDNLAHHGGNLGAPGPMPAPQMPVQNTMAQDALRQQALTLQTQPPKDDNLPPYLWSDPFTGMNTKFDGTEDTDMLGDDFDWQDWSQSIRGLEMESTQTREGW</sequence>
<dbReference type="InterPro" id="IPR001138">
    <property type="entry name" value="Zn2Cys6_DnaBD"/>
</dbReference>
<dbReference type="RefSeq" id="XP_018140516.1">
    <property type="nucleotide sequence ID" value="XM_018287489.1"/>
</dbReference>
<evidence type="ECO:0000256" key="2">
    <source>
        <dbReference type="ARBA" id="ARBA00022723"/>
    </source>
</evidence>
<feature type="compositionally biased region" description="Polar residues" evidence="4">
    <location>
        <begin position="1"/>
        <end position="12"/>
    </location>
</feature>
<dbReference type="Pfam" id="PF04082">
    <property type="entry name" value="Fungal_trans"/>
    <property type="match status" value="1"/>
</dbReference>
<gene>
    <name evidence="6" type="ORF">VFPPC_08856</name>
</gene>
<dbReference type="InterPro" id="IPR007219">
    <property type="entry name" value="XnlR_reg_dom"/>
</dbReference>
<comment type="subcellular location">
    <subcellularLocation>
        <location evidence="1">Nucleus</location>
    </subcellularLocation>
</comment>
<dbReference type="KEGG" id="pchm:VFPPC_08856"/>
<feature type="region of interest" description="Disordered" evidence="4">
    <location>
        <begin position="252"/>
        <end position="277"/>
    </location>
</feature>
<evidence type="ECO:0000313" key="7">
    <source>
        <dbReference type="Proteomes" id="UP000078397"/>
    </source>
</evidence>
<keyword evidence="2" id="KW-0479">Metal-binding</keyword>
<dbReference type="GO" id="GO:0005634">
    <property type="term" value="C:nucleus"/>
    <property type="evidence" value="ECO:0007669"/>
    <property type="project" value="UniProtKB-SubCell"/>
</dbReference>
<feature type="region of interest" description="Disordered" evidence="4">
    <location>
        <begin position="770"/>
        <end position="804"/>
    </location>
</feature>
<reference evidence="6 7" key="1">
    <citation type="journal article" date="2016" name="PLoS Pathog.">
        <title>Biosynthesis of antibiotic leucinostatins in bio-control fungus Purpureocillium lilacinum and their inhibition on phytophthora revealed by genome mining.</title>
        <authorList>
            <person name="Wang G."/>
            <person name="Liu Z."/>
            <person name="Lin R."/>
            <person name="Li E."/>
            <person name="Mao Z."/>
            <person name="Ling J."/>
            <person name="Yang Y."/>
            <person name="Yin W.B."/>
            <person name="Xie B."/>
        </authorList>
    </citation>
    <scope>NUCLEOTIDE SEQUENCE [LARGE SCALE GENOMIC DNA]</scope>
    <source>
        <strain evidence="6">170</strain>
    </source>
</reference>
<dbReference type="GO" id="GO:0003677">
    <property type="term" value="F:DNA binding"/>
    <property type="evidence" value="ECO:0007669"/>
    <property type="project" value="InterPro"/>
</dbReference>
<dbReference type="PROSITE" id="PS00463">
    <property type="entry name" value="ZN2_CY6_FUNGAL_1"/>
    <property type="match status" value="1"/>
</dbReference>
<dbReference type="OrthoDB" id="3989227at2759"/>
<feature type="compositionally biased region" description="Polar residues" evidence="4">
    <location>
        <begin position="197"/>
        <end position="207"/>
    </location>
</feature>
<dbReference type="AlphaFoldDB" id="A0A179FBU4"/>
<keyword evidence="3" id="KW-0539">Nucleus</keyword>
<dbReference type="GO" id="GO:0008270">
    <property type="term" value="F:zinc ion binding"/>
    <property type="evidence" value="ECO:0007669"/>
    <property type="project" value="InterPro"/>
</dbReference>
<dbReference type="SMART" id="SM00066">
    <property type="entry name" value="GAL4"/>
    <property type="match status" value="1"/>
</dbReference>
<evidence type="ECO:0000256" key="3">
    <source>
        <dbReference type="ARBA" id="ARBA00023242"/>
    </source>
</evidence>
<feature type="region of interest" description="Disordered" evidence="4">
    <location>
        <begin position="107"/>
        <end position="133"/>
    </location>
</feature>
<dbReference type="GO" id="GO:0000981">
    <property type="term" value="F:DNA-binding transcription factor activity, RNA polymerase II-specific"/>
    <property type="evidence" value="ECO:0007669"/>
    <property type="project" value="InterPro"/>
</dbReference>
<feature type="compositionally biased region" description="Polar residues" evidence="4">
    <location>
        <begin position="21"/>
        <end position="51"/>
    </location>
</feature>
<feature type="region of interest" description="Disordered" evidence="4">
    <location>
        <begin position="1"/>
        <end position="53"/>
    </location>
</feature>
<keyword evidence="7" id="KW-1185">Reference proteome</keyword>
<evidence type="ECO:0000313" key="6">
    <source>
        <dbReference type="EMBL" id="OAQ62936.1"/>
    </source>
</evidence>
<evidence type="ECO:0000256" key="4">
    <source>
        <dbReference type="SAM" id="MobiDB-lite"/>
    </source>
</evidence>
<dbReference type="GO" id="GO:0006351">
    <property type="term" value="P:DNA-templated transcription"/>
    <property type="evidence" value="ECO:0007669"/>
    <property type="project" value="InterPro"/>
</dbReference>
<comment type="caution">
    <text evidence="6">The sequence shown here is derived from an EMBL/GenBank/DDBJ whole genome shotgun (WGS) entry which is preliminary data.</text>
</comment>
<dbReference type="EMBL" id="LSBJ02000006">
    <property type="protein sequence ID" value="OAQ62936.1"/>
    <property type="molecule type" value="Genomic_DNA"/>
</dbReference>
<feature type="compositionally biased region" description="Polar residues" evidence="4">
    <location>
        <begin position="491"/>
        <end position="505"/>
    </location>
</feature>
<dbReference type="Gene3D" id="4.10.240.10">
    <property type="entry name" value="Zn(2)-C6 fungal-type DNA-binding domain"/>
    <property type="match status" value="1"/>
</dbReference>
<dbReference type="CDD" id="cd12148">
    <property type="entry name" value="fungal_TF_MHR"/>
    <property type="match status" value="1"/>
</dbReference>
<dbReference type="InterPro" id="IPR050613">
    <property type="entry name" value="Sec_Metabolite_Reg"/>
</dbReference>
<feature type="region of interest" description="Disordered" evidence="4">
    <location>
        <begin position="187"/>
        <end position="224"/>
    </location>
</feature>
<evidence type="ECO:0000256" key="1">
    <source>
        <dbReference type="ARBA" id="ARBA00004123"/>
    </source>
</evidence>
<dbReference type="PANTHER" id="PTHR31001:SF50">
    <property type="entry name" value="ZN(II)2CYS6 TRANSCRIPTION FACTOR (EUROFUNG)"/>
    <property type="match status" value="1"/>
</dbReference>
<protein>
    <submittedName>
        <fullName evidence="6">Fungal specific transcription factor domain-containing protein</fullName>
    </submittedName>
</protein>
<proteinExistence type="predicted"/>
<organism evidence="6 7">
    <name type="scientific">Pochonia chlamydosporia 170</name>
    <dbReference type="NCBI Taxonomy" id="1380566"/>
    <lineage>
        <taxon>Eukaryota</taxon>
        <taxon>Fungi</taxon>
        <taxon>Dikarya</taxon>
        <taxon>Ascomycota</taxon>
        <taxon>Pezizomycotina</taxon>
        <taxon>Sordariomycetes</taxon>
        <taxon>Hypocreomycetidae</taxon>
        <taxon>Hypocreales</taxon>
        <taxon>Clavicipitaceae</taxon>
        <taxon>Pochonia</taxon>
    </lineage>
</organism>
<dbReference type="InterPro" id="IPR036864">
    <property type="entry name" value="Zn2-C6_fun-type_DNA-bd_sf"/>
</dbReference>
<dbReference type="CDD" id="cd00067">
    <property type="entry name" value="GAL4"/>
    <property type="match status" value="1"/>
</dbReference>
<dbReference type="GeneID" id="28851483"/>
<dbReference type="Proteomes" id="UP000078397">
    <property type="component" value="Unassembled WGS sequence"/>
</dbReference>
<dbReference type="SMART" id="SM00906">
    <property type="entry name" value="Fungal_trans"/>
    <property type="match status" value="1"/>
</dbReference>
<dbReference type="Pfam" id="PF00172">
    <property type="entry name" value="Zn_clus"/>
    <property type="match status" value="1"/>
</dbReference>
<name>A0A179FBU4_METCM</name>
<feature type="domain" description="Zn(2)-C6 fungal-type" evidence="5">
    <location>
        <begin position="77"/>
        <end position="106"/>
    </location>
</feature>
<feature type="region of interest" description="Disordered" evidence="4">
    <location>
        <begin position="151"/>
        <end position="175"/>
    </location>
</feature>
<feature type="region of interest" description="Disordered" evidence="4">
    <location>
        <begin position="491"/>
        <end position="512"/>
    </location>
</feature>